<keyword evidence="3" id="KW-0804">Transcription</keyword>
<evidence type="ECO:0000256" key="3">
    <source>
        <dbReference type="ARBA" id="ARBA00023163"/>
    </source>
</evidence>
<reference evidence="4 5" key="1">
    <citation type="submission" date="2021-04" db="EMBL/GenBank/DDBJ databases">
        <authorList>
            <person name="Pira H."/>
            <person name="Risdian C."/>
            <person name="Wink J."/>
        </authorList>
    </citation>
    <scope>NUCLEOTIDE SEQUENCE [LARGE SCALE GENOMIC DNA]</scope>
    <source>
        <strain evidence="4 5">WH131</strain>
    </source>
</reference>
<keyword evidence="1" id="KW-0805">Transcription regulation</keyword>
<dbReference type="Pfam" id="PF03965">
    <property type="entry name" value="Penicillinase_R"/>
    <property type="match status" value="1"/>
</dbReference>
<dbReference type="PIRSF" id="PIRSF019455">
    <property type="entry name" value="CopR_AtkY"/>
    <property type="match status" value="1"/>
</dbReference>
<gene>
    <name evidence="4" type="ORF">KCG45_11975</name>
</gene>
<dbReference type="Proteomes" id="UP000699975">
    <property type="component" value="Unassembled WGS sequence"/>
</dbReference>
<name>A0ABS6SPE8_9SPHN</name>
<evidence type="ECO:0000256" key="1">
    <source>
        <dbReference type="ARBA" id="ARBA00023015"/>
    </source>
</evidence>
<accession>A0ABS6SPE8</accession>
<dbReference type="EMBL" id="JAGSPB010000002">
    <property type="protein sequence ID" value="MBV7266900.1"/>
    <property type="molecule type" value="Genomic_DNA"/>
</dbReference>
<evidence type="ECO:0000313" key="4">
    <source>
        <dbReference type="EMBL" id="MBV7266900.1"/>
    </source>
</evidence>
<protein>
    <submittedName>
        <fullName evidence="4">BlaI/MecI/CopY family transcriptional regulator</fullName>
    </submittedName>
</protein>
<organism evidence="4 5">
    <name type="scientific">Erythrobacter ani</name>
    <dbReference type="NCBI Taxonomy" id="2827235"/>
    <lineage>
        <taxon>Bacteria</taxon>
        <taxon>Pseudomonadati</taxon>
        <taxon>Pseudomonadota</taxon>
        <taxon>Alphaproteobacteria</taxon>
        <taxon>Sphingomonadales</taxon>
        <taxon>Erythrobacteraceae</taxon>
        <taxon>Erythrobacter/Porphyrobacter group</taxon>
        <taxon>Erythrobacter</taxon>
    </lineage>
</organism>
<dbReference type="RefSeq" id="WP_218317432.1">
    <property type="nucleotide sequence ID" value="NZ_JAGSPB010000002.1"/>
</dbReference>
<proteinExistence type="predicted"/>
<evidence type="ECO:0000313" key="5">
    <source>
        <dbReference type="Proteomes" id="UP000699975"/>
    </source>
</evidence>
<dbReference type="InterPro" id="IPR005650">
    <property type="entry name" value="BlaI_family"/>
</dbReference>
<comment type="caution">
    <text evidence="4">The sequence shown here is derived from an EMBL/GenBank/DDBJ whole genome shotgun (WGS) entry which is preliminary data.</text>
</comment>
<evidence type="ECO:0000256" key="2">
    <source>
        <dbReference type="ARBA" id="ARBA00023125"/>
    </source>
</evidence>
<sequence length="134" mass="14733">MSKSEDTSSGTIGPERISEAEHAVMEVLWDRGTLSAAEVCDEICGKRGWSLPTVKTLLSRLVQKQAIETRPDGRRFLYSPLMARSDYVGGESRRLVDRLFGGKAASLVAHLAESEALSENDLAEIEALLKELKQ</sequence>
<keyword evidence="5" id="KW-1185">Reference proteome</keyword>
<keyword evidence="2" id="KW-0238">DNA-binding</keyword>